<evidence type="ECO:0000256" key="16">
    <source>
        <dbReference type="PIRSR" id="PIRSR038455-2"/>
    </source>
</evidence>
<dbReference type="GO" id="GO:0009055">
    <property type="term" value="F:electron transfer activity"/>
    <property type="evidence" value="ECO:0007669"/>
    <property type="project" value="InterPro"/>
</dbReference>
<dbReference type="PIRSF" id="PIRSF038455">
    <property type="entry name" value="SoxA"/>
    <property type="match status" value="1"/>
</dbReference>
<dbReference type="Pfam" id="PF21342">
    <property type="entry name" value="SoxA-TsdA_cyt-c"/>
    <property type="match status" value="2"/>
</dbReference>
<evidence type="ECO:0000256" key="4">
    <source>
        <dbReference type="ARBA" id="ARBA00022617"/>
    </source>
</evidence>
<accession>A0A091BSN6</accession>
<keyword evidence="7 18" id="KW-0732">Signal</keyword>
<evidence type="ECO:0000256" key="5">
    <source>
        <dbReference type="ARBA" id="ARBA00022679"/>
    </source>
</evidence>
<protein>
    <recommendedName>
        <fullName evidence="14">SoxAX cytochrome complex subunit A</fullName>
        <ecNumber evidence="14">2.8.5.2</ecNumber>
    </recommendedName>
    <alternativeName>
        <fullName evidence="14">Protein SoxA</fullName>
    </alternativeName>
    <alternativeName>
        <fullName evidence="14">Sulfur oxidizing protein A</fullName>
    </alternativeName>
    <alternativeName>
        <fullName evidence="14">Thiosulfate-oxidizing multienzyme system protein SoxA</fullName>
    </alternativeName>
</protein>
<evidence type="ECO:0000256" key="12">
    <source>
        <dbReference type="ARBA" id="ARBA00048077"/>
    </source>
</evidence>
<evidence type="ECO:0000256" key="7">
    <source>
        <dbReference type="ARBA" id="ARBA00022729"/>
    </source>
</evidence>
<evidence type="ECO:0000313" key="20">
    <source>
        <dbReference type="EMBL" id="KFN47335.1"/>
    </source>
</evidence>
<feature type="domain" description="Cytochrome c" evidence="19">
    <location>
        <begin position="51"/>
        <end position="149"/>
    </location>
</feature>
<dbReference type="SUPFAM" id="SSF46626">
    <property type="entry name" value="Cytochrome c"/>
    <property type="match status" value="2"/>
</dbReference>
<dbReference type="InterPro" id="IPR025710">
    <property type="entry name" value="SoxA"/>
</dbReference>
<dbReference type="AlphaFoldDB" id="A0A091BSN6"/>
<evidence type="ECO:0000256" key="9">
    <source>
        <dbReference type="ARBA" id="ARBA00022982"/>
    </source>
</evidence>
<evidence type="ECO:0000256" key="2">
    <source>
        <dbReference type="ARBA" id="ARBA00011530"/>
    </source>
</evidence>
<feature type="binding site" description="covalent" evidence="16">
    <location>
        <position position="183"/>
    </location>
    <ligand>
        <name>heme c</name>
        <dbReference type="ChEBI" id="CHEBI:61717"/>
        <label>2</label>
    </ligand>
</feature>
<comment type="similarity">
    <text evidence="11 14">Belongs to the SoxA family.</text>
</comment>
<dbReference type="InterPro" id="IPR009056">
    <property type="entry name" value="Cyt_c-like_dom"/>
</dbReference>
<evidence type="ECO:0000256" key="18">
    <source>
        <dbReference type="SAM" id="SignalP"/>
    </source>
</evidence>
<comment type="cofactor">
    <cofactor evidence="16">
        <name>heme</name>
        <dbReference type="ChEBI" id="CHEBI:30413"/>
    </cofactor>
    <text evidence="16">Binds 2 heme groups per subunit.</text>
</comment>
<evidence type="ECO:0000256" key="6">
    <source>
        <dbReference type="ARBA" id="ARBA00022723"/>
    </source>
</evidence>
<reference evidence="20 21" key="1">
    <citation type="submission" date="2013-09" db="EMBL/GenBank/DDBJ databases">
        <title>Genome sequencing of Arenimonas malthae.</title>
        <authorList>
            <person name="Chen F."/>
            <person name="Wang G."/>
        </authorList>
    </citation>
    <scope>NUCLEOTIDE SEQUENCE [LARGE SCALE GENOMIC DNA]</scope>
    <source>
        <strain evidence="20 21">CC-JY-1</strain>
    </source>
</reference>
<sequence>MNQSIPKTFVLGLALALAPVSASFAQSGNDVFAEYREMFGDDNPAELAEMQGEEIWRAVRGPKQASLEQCDLGLGPGVMQGAYAQLPRWFEDAGQVMDLEMRLLWCMEKQQGLDVSALRAHPFSEQGQQQTDLEALSAYIAAQSRGTTVAVPQQHPAERRAFENGKRFFNYRAGPHDFSCATCHTHDGKRIRLQDMPRLNTVEGAKGSFPTWPAYRLSQGAVRTLEWRMNDCMRQQRLPGLQHGSDVAIGLITYLGVQANGAVMDSPGLKR</sequence>
<keyword evidence="6 14" id="KW-0479">Metal-binding</keyword>
<dbReference type="PATRIC" id="fig|1384054.3.peg.1640"/>
<dbReference type="GO" id="GO:0042597">
    <property type="term" value="C:periplasmic space"/>
    <property type="evidence" value="ECO:0007669"/>
    <property type="project" value="UniProtKB-SubCell"/>
</dbReference>
<keyword evidence="8 14" id="KW-0574">Periplasm</keyword>
<keyword evidence="10 14" id="KW-0408">Iron</keyword>
<comment type="subcellular location">
    <subcellularLocation>
        <location evidence="1 14">Periplasm</location>
    </subcellularLocation>
</comment>
<dbReference type="eggNOG" id="COG3258">
    <property type="taxonomic scope" value="Bacteria"/>
</dbReference>
<feature type="signal peptide" evidence="18">
    <location>
        <begin position="1"/>
        <end position="25"/>
    </location>
</feature>
<evidence type="ECO:0000259" key="19">
    <source>
        <dbReference type="Pfam" id="PF21342"/>
    </source>
</evidence>
<evidence type="ECO:0000256" key="10">
    <source>
        <dbReference type="ARBA" id="ARBA00023004"/>
    </source>
</evidence>
<dbReference type="Gene3D" id="1.10.760.10">
    <property type="entry name" value="Cytochrome c-like domain"/>
    <property type="match status" value="2"/>
</dbReference>
<dbReference type="Proteomes" id="UP000029392">
    <property type="component" value="Unassembled WGS sequence"/>
</dbReference>
<evidence type="ECO:0000256" key="17">
    <source>
        <dbReference type="PIRSR" id="PIRSR038455-3"/>
    </source>
</evidence>
<dbReference type="EMBL" id="AVCH01000162">
    <property type="protein sequence ID" value="KFN47335.1"/>
    <property type="molecule type" value="Genomic_DNA"/>
</dbReference>
<dbReference type="EC" id="2.8.5.2" evidence="14"/>
<dbReference type="GO" id="GO:0019417">
    <property type="term" value="P:sulfur oxidation"/>
    <property type="evidence" value="ECO:0007669"/>
    <property type="project" value="InterPro"/>
</dbReference>
<feature type="chain" id="PRO_5001870017" description="SoxAX cytochrome complex subunit A" evidence="18">
    <location>
        <begin position="26"/>
        <end position="271"/>
    </location>
</feature>
<dbReference type="OrthoDB" id="9808312at2"/>
<dbReference type="GO" id="GO:0016740">
    <property type="term" value="F:transferase activity"/>
    <property type="evidence" value="ECO:0007669"/>
    <property type="project" value="UniProtKB-KW"/>
</dbReference>
<feature type="active site" description="Cysteine persulfide intermediate" evidence="15">
    <location>
        <position position="232"/>
    </location>
</feature>
<comment type="caution">
    <text evidence="20">The sequence shown here is derived from an EMBL/GenBank/DDBJ whole genome shotgun (WGS) entry which is preliminary data.</text>
</comment>
<organism evidence="20 21">
    <name type="scientific">Arenimonas malthae CC-JY-1</name>
    <dbReference type="NCBI Taxonomy" id="1384054"/>
    <lineage>
        <taxon>Bacteria</taxon>
        <taxon>Pseudomonadati</taxon>
        <taxon>Pseudomonadota</taxon>
        <taxon>Gammaproteobacteria</taxon>
        <taxon>Lysobacterales</taxon>
        <taxon>Lysobacteraceae</taxon>
        <taxon>Arenimonas</taxon>
    </lineage>
</organism>
<dbReference type="NCBIfam" id="TIGR04484">
    <property type="entry name" value="thiosulf_SoxA"/>
    <property type="match status" value="1"/>
</dbReference>
<comment type="subunit">
    <text evidence="2 14">Heterodimer of SoxA and SoxX.</text>
</comment>
<feature type="binding site" description="axial binding residue" evidence="17">
    <location>
        <position position="184"/>
    </location>
    <ligand>
        <name>heme c</name>
        <dbReference type="ChEBI" id="CHEBI:61717"/>
        <label>2</label>
    </ligand>
    <ligandPart>
        <name>Fe</name>
        <dbReference type="ChEBI" id="CHEBI:18248"/>
    </ligandPart>
</feature>
<proteinExistence type="inferred from homology"/>
<keyword evidence="21" id="KW-1185">Reference proteome</keyword>
<dbReference type="RefSeq" id="WP_043803435.1">
    <property type="nucleotide sequence ID" value="NZ_AVCH01000162.1"/>
</dbReference>
<gene>
    <name evidence="20" type="ORF">N790_07875</name>
</gene>
<comment type="catalytic activity">
    <reaction evidence="13 14">
        <text>S-sulfanyl-L-cysteinyl-[SoxY protein] + thiosulfate + 2 Fe(III)-[cytochrome c] = S-(2-sulfodisulfanyl)-L-cysteinyl-[SoxY protein] + 2 Fe(II)-[cytochrome c] + 2 H(+)</text>
        <dbReference type="Rhea" id="RHEA:51224"/>
        <dbReference type="Rhea" id="RHEA-COMP:10350"/>
        <dbReference type="Rhea" id="RHEA-COMP:14399"/>
        <dbReference type="Rhea" id="RHEA-COMP:14689"/>
        <dbReference type="Rhea" id="RHEA-COMP:14690"/>
        <dbReference type="ChEBI" id="CHEBI:15378"/>
        <dbReference type="ChEBI" id="CHEBI:29033"/>
        <dbReference type="ChEBI" id="CHEBI:29034"/>
        <dbReference type="ChEBI" id="CHEBI:33542"/>
        <dbReference type="ChEBI" id="CHEBI:61963"/>
        <dbReference type="ChEBI" id="CHEBI:140664"/>
        <dbReference type="EC" id="2.8.5.2"/>
    </reaction>
</comment>
<evidence type="ECO:0000256" key="11">
    <source>
        <dbReference type="ARBA" id="ARBA00025746"/>
    </source>
</evidence>
<keyword evidence="3 14" id="KW-0813">Transport</keyword>
<dbReference type="GO" id="GO:0016669">
    <property type="term" value="F:oxidoreductase activity, acting on a sulfur group of donors, cytochrome as acceptor"/>
    <property type="evidence" value="ECO:0007669"/>
    <property type="project" value="InterPro"/>
</dbReference>
<evidence type="ECO:0000256" key="14">
    <source>
        <dbReference type="PIRNR" id="PIRNR038455"/>
    </source>
</evidence>
<dbReference type="FunFam" id="1.10.760.10:FF:000030">
    <property type="entry name" value="L-cysteine S-thiosulfotransferase subunit SoxA"/>
    <property type="match status" value="1"/>
</dbReference>
<feature type="binding site" description="covalent" evidence="16">
    <location>
        <position position="180"/>
    </location>
    <ligand>
        <name>heme c</name>
        <dbReference type="ChEBI" id="CHEBI:61717"/>
        <label>2</label>
    </ligand>
</feature>
<name>A0A091BSN6_9GAMM</name>
<feature type="binding site" evidence="16">
    <location>
        <position position="228"/>
    </location>
    <ligand>
        <name>substrate</name>
    </ligand>
</feature>
<keyword evidence="9 14" id="KW-0249">Electron transport</keyword>
<evidence type="ECO:0000313" key="21">
    <source>
        <dbReference type="Proteomes" id="UP000029392"/>
    </source>
</evidence>
<feature type="binding site" description="axial binding residue" evidence="17">
    <location>
        <position position="106"/>
    </location>
    <ligand>
        <name>heme c</name>
        <dbReference type="ChEBI" id="CHEBI:61717"/>
        <label>1</label>
    </ligand>
    <ligandPart>
        <name>Fe</name>
        <dbReference type="ChEBI" id="CHEBI:18248"/>
    </ligandPart>
</feature>
<evidence type="ECO:0000256" key="13">
    <source>
        <dbReference type="ARBA" id="ARBA00048423"/>
    </source>
</evidence>
<dbReference type="GO" id="GO:0070069">
    <property type="term" value="C:cytochrome complex"/>
    <property type="evidence" value="ECO:0007669"/>
    <property type="project" value="InterPro"/>
</dbReference>
<keyword evidence="4 14" id="KW-0349">Heme</keyword>
<dbReference type="GO" id="GO:0020037">
    <property type="term" value="F:heme binding"/>
    <property type="evidence" value="ECO:0007669"/>
    <property type="project" value="InterPro"/>
</dbReference>
<evidence type="ECO:0000256" key="8">
    <source>
        <dbReference type="ARBA" id="ARBA00022764"/>
    </source>
</evidence>
<evidence type="ECO:0000256" key="3">
    <source>
        <dbReference type="ARBA" id="ARBA00022448"/>
    </source>
</evidence>
<keyword evidence="5 14" id="KW-0808">Transferase</keyword>
<evidence type="ECO:0000256" key="15">
    <source>
        <dbReference type="PIRSR" id="PIRSR038455-1"/>
    </source>
</evidence>
<feature type="binding site" description="covalent" evidence="16">
    <location>
        <position position="70"/>
    </location>
    <ligand>
        <name>heme c</name>
        <dbReference type="ChEBI" id="CHEBI:61717"/>
        <label>1</label>
    </ligand>
</feature>
<dbReference type="GO" id="GO:0046872">
    <property type="term" value="F:metal ion binding"/>
    <property type="evidence" value="ECO:0007669"/>
    <property type="project" value="UniProtKB-KW"/>
</dbReference>
<feature type="binding site" description="axial binding residue" evidence="17">
    <location>
        <position position="232"/>
    </location>
    <ligand>
        <name>heme c</name>
        <dbReference type="ChEBI" id="CHEBI:61717"/>
        <label>2</label>
    </ligand>
    <ligandPart>
        <name>Fe</name>
        <dbReference type="ChEBI" id="CHEBI:18248"/>
    </ligandPart>
</feature>
<dbReference type="STRING" id="1384054.N790_07875"/>
<comment type="catalytic activity">
    <reaction evidence="12 14">
        <text>L-cysteinyl-[SoxY protein] + thiosulfate + 2 Fe(III)-[cytochrome c] = S-sulfosulfanyl-L-cysteinyl-[SoxY protein] + 2 Fe(II)-[cytochrome c] + 2 H(+)</text>
        <dbReference type="Rhea" id="RHEA:56720"/>
        <dbReference type="Rhea" id="RHEA-COMP:10350"/>
        <dbReference type="Rhea" id="RHEA-COMP:14328"/>
        <dbReference type="Rhea" id="RHEA-COMP:14399"/>
        <dbReference type="Rhea" id="RHEA-COMP:14691"/>
        <dbReference type="ChEBI" id="CHEBI:15378"/>
        <dbReference type="ChEBI" id="CHEBI:29033"/>
        <dbReference type="ChEBI" id="CHEBI:29034"/>
        <dbReference type="ChEBI" id="CHEBI:29950"/>
        <dbReference type="ChEBI" id="CHEBI:33542"/>
        <dbReference type="ChEBI" id="CHEBI:139321"/>
        <dbReference type="EC" id="2.8.5.2"/>
    </reaction>
</comment>
<feature type="domain" description="Cytochrome c" evidence="19">
    <location>
        <begin position="165"/>
        <end position="263"/>
    </location>
</feature>
<evidence type="ECO:0000256" key="1">
    <source>
        <dbReference type="ARBA" id="ARBA00004418"/>
    </source>
</evidence>
<dbReference type="InterPro" id="IPR036909">
    <property type="entry name" value="Cyt_c-like_dom_sf"/>
</dbReference>